<evidence type="ECO:0000313" key="1">
    <source>
        <dbReference type="EMBL" id="UBZ25649.1"/>
    </source>
</evidence>
<gene>
    <name evidence="1" type="ORF">CmNV_058</name>
</gene>
<sequence length="193" mass="22104">MTYHRSNVYIVGEETGKIEMKSIHNEVYLNDGEHFLIRLENNHTLKMSAKISICGNKVGDFLVYPGKTFDIERPVDVNNKFKCVRYSDMSVEKKMLVDDVEKFDTVTVVVEYAKKVQPRSEGLVCKVDCISPKKGYDTVDSDFAGTVLSSEMSTKKYRTESAFETEDEVDTFIYKLRCNPKLNKSPESKLILE</sequence>
<proteinExistence type="predicted"/>
<accession>A0AAE9BYV9</accession>
<keyword evidence="2" id="KW-1185">Reference proteome</keyword>
<organism evidence="1 2">
    <name type="scientific">Carcinus maenas nudivirus</name>
    <dbReference type="NCBI Taxonomy" id="2880837"/>
    <lineage>
        <taxon>Viruses</taxon>
        <taxon>Viruses incertae sedis</taxon>
        <taxon>Naldaviricetes</taxon>
        <taxon>Lefavirales</taxon>
        <taxon>Nudiviridae</taxon>
        <taxon>Gammanudivirus</taxon>
        <taxon>Gammanudivirus cameanadis</taxon>
    </lineage>
</organism>
<evidence type="ECO:0000313" key="2">
    <source>
        <dbReference type="Proteomes" id="UP000830962"/>
    </source>
</evidence>
<reference evidence="1" key="1">
    <citation type="journal article" date="2021" name="Viruses">
        <title>Identification and Full Characterisation of Two Novel Crustacean Infecting Members of the Family Nudiviridae Provides Support for Two Subfamilies.</title>
        <authorList>
            <person name="Bateman K.S."/>
            <person name="Kerr R."/>
            <person name="Stentiford G.D."/>
            <person name="Bean T.P."/>
            <person name="Hooper C."/>
            <person name="Van Eynde B."/>
            <person name="Delbare D."/>
            <person name="Bojko J."/>
            <person name="Christiaens O."/>
            <person name="Taning C.N.T."/>
            <person name="Smagghe G."/>
            <person name="van Oers M.M."/>
            <person name="van Aerle R."/>
        </authorList>
    </citation>
    <scope>NUCLEOTIDE SEQUENCE</scope>
    <source>
        <strain evidence="1">AN2</strain>
    </source>
</reference>
<protein>
    <submittedName>
        <fullName evidence="1">Uncharacterized protein</fullName>
    </submittedName>
</protein>
<name>A0AAE9BYV9_9VIRU</name>
<dbReference type="EMBL" id="MZ311578">
    <property type="protein sequence ID" value="UBZ25649.1"/>
    <property type="molecule type" value="Genomic_DNA"/>
</dbReference>
<dbReference type="Proteomes" id="UP000830962">
    <property type="component" value="Segment"/>
</dbReference>